<dbReference type="Proteomes" id="UP000838412">
    <property type="component" value="Chromosome 1"/>
</dbReference>
<feature type="compositionally biased region" description="Basic and acidic residues" evidence="1">
    <location>
        <begin position="220"/>
        <end position="238"/>
    </location>
</feature>
<reference evidence="2" key="1">
    <citation type="submission" date="2022-01" db="EMBL/GenBank/DDBJ databases">
        <authorList>
            <person name="Braso-Vives M."/>
        </authorList>
    </citation>
    <scope>NUCLEOTIDE SEQUENCE</scope>
</reference>
<proteinExistence type="predicted"/>
<feature type="region of interest" description="Disordered" evidence="1">
    <location>
        <begin position="128"/>
        <end position="254"/>
    </location>
</feature>
<keyword evidence="3" id="KW-1185">Reference proteome</keyword>
<protein>
    <submittedName>
        <fullName evidence="2">Hypp50 protein</fullName>
    </submittedName>
</protein>
<organism evidence="2 3">
    <name type="scientific">Branchiostoma lanceolatum</name>
    <name type="common">Common lancelet</name>
    <name type="synonym">Amphioxus lanceolatum</name>
    <dbReference type="NCBI Taxonomy" id="7740"/>
    <lineage>
        <taxon>Eukaryota</taxon>
        <taxon>Metazoa</taxon>
        <taxon>Chordata</taxon>
        <taxon>Cephalochordata</taxon>
        <taxon>Leptocardii</taxon>
        <taxon>Amphioxiformes</taxon>
        <taxon>Branchiostomatidae</taxon>
        <taxon>Branchiostoma</taxon>
    </lineage>
</organism>
<gene>
    <name evidence="2" type="primary">Hypp50</name>
    <name evidence="2" type="ORF">BLAG_LOCUS105</name>
</gene>
<dbReference type="EMBL" id="OV696686">
    <property type="protein sequence ID" value="CAH1225060.1"/>
    <property type="molecule type" value="Genomic_DNA"/>
</dbReference>
<name>A0A8J9YP45_BRALA</name>
<evidence type="ECO:0000256" key="1">
    <source>
        <dbReference type="SAM" id="MobiDB-lite"/>
    </source>
</evidence>
<dbReference type="AlphaFoldDB" id="A0A8J9YP45"/>
<accession>A0A8J9YP45</accession>
<evidence type="ECO:0000313" key="2">
    <source>
        <dbReference type="EMBL" id="CAH1225060.1"/>
    </source>
</evidence>
<sequence length="254" mass="27775">MILRSHCYTSSCKNISHSLPVGPLRGRLARFWTEKRNSKLRHQFCNRLRTNLIQSSHLTMNGIVGQVISGMSEEDERRHDHVTLNTWFDKLMKVLTVWLPLVASATLFLDGLTVRGWRRCCCCSPAVDDVQDNTPADPTDQPGDDSGAGPVNAAASTSDVNAELRTEASSGGPLSKGARNRRHSPNQNSDDSGAGPGGINIELHEMHPQPSSGGSSSSKESIHTEDETREKDLARDDTEQQLPVKRPGSKNKAV</sequence>
<evidence type="ECO:0000313" key="3">
    <source>
        <dbReference type="Proteomes" id="UP000838412"/>
    </source>
</evidence>